<feature type="region of interest" description="Disordered" evidence="5">
    <location>
        <begin position="122"/>
        <end position="170"/>
    </location>
</feature>
<evidence type="ECO:0000256" key="3">
    <source>
        <dbReference type="PROSITE-ProRule" id="PRU00810"/>
    </source>
</evidence>
<dbReference type="GeneID" id="116208576"/>
<evidence type="ECO:0000313" key="7">
    <source>
        <dbReference type="EMBL" id="OWM74171.1"/>
    </source>
</evidence>
<reference evidence="8 10" key="3">
    <citation type="submission" date="2017-11" db="EMBL/GenBank/DDBJ databases">
        <title>De-novo sequencing of pomegranate (Punica granatum L.) genome.</title>
        <authorList>
            <person name="Akparov Z."/>
            <person name="Amiraslanov A."/>
            <person name="Hajiyeva S."/>
            <person name="Abbasov M."/>
            <person name="Kaur K."/>
            <person name="Hamwieh A."/>
            <person name="Solovyev V."/>
            <person name="Salamov A."/>
            <person name="Braich B."/>
            <person name="Kosarev P."/>
            <person name="Mahmoud A."/>
            <person name="Hajiyev E."/>
            <person name="Babayeva S."/>
            <person name="Izzatullayeva V."/>
            <person name="Mammadov A."/>
            <person name="Mammadov A."/>
            <person name="Sharifova S."/>
            <person name="Ojaghi J."/>
            <person name="Eynullazada K."/>
            <person name="Bayramov B."/>
            <person name="Abdulazimova A."/>
            <person name="Shahmuradov I."/>
        </authorList>
    </citation>
    <scope>NUCLEOTIDE SEQUENCE [LARGE SCALE GENOMIC DNA]</scope>
    <source>
        <strain evidence="8">AG2017</strain>
        <strain evidence="10">cv. AG2017</strain>
        <tissue evidence="8">Leaf</tissue>
    </source>
</reference>
<dbReference type="Gene3D" id="1.20.1160.11">
    <property type="entry name" value="Paired amphipathic helix"/>
    <property type="match status" value="1"/>
</dbReference>
<dbReference type="GO" id="GO:0005634">
    <property type="term" value="C:nucleus"/>
    <property type="evidence" value="ECO:0007669"/>
    <property type="project" value="UniProtKB-SubCell"/>
</dbReference>
<protein>
    <recommendedName>
        <fullName evidence="6">At4g15545-like C-terminal domain-containing protein</fullName>
    </recommendedName>
</protein>
<name>A0A218WPL1_PUNGR</name>
<dbReference type="InterPro" id="IPR058935">
    <property type="entry name" value="At4g15545-like_C"/>
</dbReference>
<comment type="subcellular location">
    <subcellularLocation>
        <location evidence="1 3">Nucleus</location>
    </subcellularLocation>
</comment>
<evidence type="ECO:0000313" key="10">
    <source>
        <dbReference type="Proteomes" id="UP000233551"/>
    </source>
</evidence>
<evidence type="ECO:0000256" key="5">
    <source>
        <dbReference type="SAM" id="MobiDB-lite"/>
    </source>
</evidence>
<feature type="region of interest" description="Disordered" evidence="5">
    <location>
        <begin position="183"/>
        <end position="246"/>
    </location>
</feature>
<dbReference type="SUPFAM" id="SSF47762">
    <property type="entry name" value="PAH2 domain"/>
    <property type="match status" value="1"/>
</dbReference>
<feature type="compositionally biased region" description="Low complexity" evidence="5">
    <location>
        <begin position="188"/>
        <end position="211"/>
    </location>
</feature>
<dbReference type="AlphaFoldDB" id="A0A218WPL1"/>
<accession>A0A218WPL1</accession>
<sequence length="320" mass="35755">MPSGTSDLGIPEDILKLLPSDPYDQLDVACKITSIALSTRVSELESQSSALRAELAQRDALIADLRSRLDSSETEKERLVKENESLSHTVQKLSRHVEKLEFLKKTLVQSLQEDKQTSALRTEFYSQERAPPIIAKPTPIEDDGSLPPSRSSSIQSELSEMENPSVGVRDTEVPTQSLHVLLSERSSPELTPLDSPPSLSGSVSPSRSSKLVYSRRHTMSLSSAGSAFDDRSSMHSLSSMETRSQTGRSLVDAREFLRKVRTRLSHEQFGEFLESVKDFNSHRQNREETLRRAAEIFGTDNSDLYDTFQGLLAHNTHRSR</sequence>
<dbReference type="OrthoDB" id="5599468at2759"/>
<keyword evidence="2 3" id="KW-0539">Nucleus</keyword>
<dbReference type="EMBL" id="PGOL01002443">
    <property type="protein sequence ID" value="PKI47970.1"/>
    <property type="molecule type" value="Genomic_DNA"/>
</dbReference>
<evidence type="ECO:0000256" key="4">
    <source>
        <dbReference type="SAM" id="Coils"/>
    </source>
</evidence>
<reference evidence="7" key="2">
    <citation type="submission" date="2017-06" db="EMBL/GenBank/DDBJ databases">
        <title>The pomegranate genome and the genomics of punicalagin biosynthesis.</title>
        <authorList>
            <person name="Xu C."/>
        </authorList>
    </citation>
    <scope>NUCLEOTIDE SEQUENCE [LARGE SCALE GENOMIC DNA]</scope>
    <source>
        <tissue evidence="7">Fresh leaf</tissue>
    </source>
</reference>
<gene>
    <name evidence="7" type="ORF">CDL15_Pgr008483</name>
    <name evidence="8" type="ORF">CRG98_031634</name>
</gene>
<feature type="compositionally biased region" description="Low complexity" evidence="5">
    <location>
        <begin position="145"/>
        <end position="158"/>
    </location>
</feature>
<evidence type="ECO:0000259" key="6">
    <source>
        <dbReference type="Pfam" id="PF25972"/>
    </source>
</evidence>
<proteinExistence type="predicted"/>
<reference evidence="9" key="1">
    <citation type="journal article" date="2017" name="Plant J.">
        <title>The pomegranate (Punica granatum L.) genome and the genomics of punicalagin biosynthesis.</title>
        <authorList>
            <person name="Qin G."/>
            <person name="Xu C."/>
            <person name="Ming R."/>
            <person name="Tang H."/>
            <person name="Guyot R."/>
            <person name="Kramer E.M."/>
            <person name="Hu Y."/>
            <person name="Yi X."/>
            <person name="Qi Y."/>
            <person name="Xu X."/>
            <person name="Gao Z."/>
            <person name="Pan H."/>
            <person name="Jian J."/>
            <person name="Tian Y."/>
            <person name="Yue Z."/>
            <person name="Xu Y."/>
        </authorList>
    </citation>
    <scope>NUCLEOTIDE SEQUENCE [LARGE SCALE GENOMIC DNA]</scope>
    <source>
        <strain evidence="9">cv. Dabenzi</strain>
    </source>
</reference>
<dbReference type="InterPro" id="IPR036600">
    <property type="entry name" value="PAH_sf"/>
</dbReference>
<keyword evidence="4" id="KW-0175">Coiled coil</keyword>
<dbReference type="EMBL" id="MTKT01003794">
    <property type="protein sequence ID" value="OWM74171.1"/>
    <property type="molecule type" value="Genomic_DNA"/>
</dbReference>
<keyword evidence="10" id="KW-1185">Reference proteome</keyword>
<evidence type="ECO:0000313" key="8">
    <source>
        <dbReference type="EMBL" id="PKI47970.1"/>
    </source>
</evidence>
<dbReference type="PROSITE" id="PS51477">
    <property type="entry name" value="PAH"/>
    <property type="match status" value="1"/>
</dbReference>
<evidence type="ECO:0000256" key="1">
    <source>
        <dbReference type="ARBA" id="ARBA00004123"/>
    </source>
</evidence>
<evidence type="ECO:0000256" key="2">
    <source>
        <dbReference type="ARBA" id="ARBA00023242"/>
    </source>
</evidence>
<comment type="caution">
    <text evidence="7">The sequence shown here is derived from an EMBL/GenBank/DDBJ whole genome shotgun (WGS) entry which is preliminary data.</text>
</comment>
<dbReference type="InterPro" id="IPR003822">
    <property type="entry name" value="PAH"/>
</dbReference>
<dbReference type="Pfam" id="PF25972">
    <property type="entry name" value="At4g15545_C"/>
    <property type="match status" value="1"/>
</dbReference>
<dbReference type="PANTHER" id="PTHR47383:SF3">
    <property type="entry name" value="WAT1-RELATED PROTEIN"/>
    <property type="match status" value="1"/>
</dbReference>
<dbReference type="Proteomes" id="UP000233551">
    <property type="component" value="Unassembled WGS sequence"/>
</dbReference>
<evidence type="ECO:0000313" key="9">
    <source>
        <dbReference type="Proteomes" id="UP000197138"/>
    </source>
</evidence>
<feature type="compositionally biased region" description="Polar residues" evidence="5">
    <location>
        <begin position="234"/>
        <end position="246"/>
    </location>
</feature>
<feature type="domain" description="At4g15545-like C-terminal" evidence="6">
    <location>
        <begin position="251"/>
        <end position="314"/>
    </location>
</feature>
<dbReference type="InterPro" id="IPR058936">
    <property type="entry name" value="At4g15545-like"/>
</dbReference>
<organism evidence="7 9">
    <name type="scientific">Punica granatum</name>
    <name type="common">Pomegranate</name>
    <dbReference type="NCBI Taxonomy" id="22663"/>
    <lineage>
        <taxon>Eukaryota</taxon>
        <taxon>Viridiplantae</taxon>
        <taxon>Streptophyta</taxon>
        <taxon>Embryophyta</taxon>
        <taxon>Tracheophyta</taxon>
        <taxon>Spermatophyta</taxon>
        <taxon>Magnoliopsida</taxon>
        <taxon>eudicotyledons</taxon>
        <taxon>Gunneridae</taxon>
        <taxon>Pentapetalae</taxon>
        <taxon>rosids</taxon>
        <taxon>malvids</taxon>
        <taxon>Myrtales</taxon>
        <taxon>Lythraceae</taxon>
        <taxon>Punica</taxon>
    </lineage>
</organism>
<feature type="coiled-coil region" evidence="4">
    <location>
        <begin position="62"/>
        <end position="96"/>
    </location>
</feature>
<dbReference type="Proteomes" id="UP000197138">
    <property type="component" value="Unassembled WGS sequence"/>
</dbReference>
<dbReference type="GO" id="GO:0006355">
    <property type="term" value="P:regulation of DNA-templated transcription"/>
    <property type="evidence" value="ECO:0007669"/>
    <property type="project" value="InterPro"/>
</dbReference>
<dbReference type="STRING" id="22663.A0A218WPL1"/>
<dbReference type="PANTHER" id="PTHR47383">
    <property type="entry name" value="OS03G0659800 PROTEIN"/>
    <property type="match status" value="1"/>
</dbReference>